<reference evidence="1 2" key="1">
    <citation type="submission" date="2017-10" db="EMBL/GenBank/DDBJ databases">
        <title>Genomics of the genus Arcobacter.</title>
        <authorList>
            <person name="Perez-Cataluna A."/>
            <person name="Figueras M.J."/>
        </authorList>
    </citation>
    <scope>NUCLEOTIDE SEQUENCE [LARGE SCALE GENOMIC DNA]</scope>
    <source>
        <strain evidence="1 2">DSM 24636</strain>
    </source>
</reference>
<gene>
    <name evidence="1" type="ORF">CRV06_09200</name>
</gene>
<dbReference type="SUPFAM" id="SSF53146">
    <property type="entry name" value="Nitrogenase accessory factor-like"/>
    <property type="match status" value="1"/>
</dbReference>
<dbReference type="Gene3D" id="3.30.420.130">
    <property type="entry name" value="Dinitrogenase iron-molybdenum cofactor biosynthesis domain"/>
    <property type="match status" value="1"/>
</dbReference>
<evidence type="ECO:0008006" key="3">
    <source>
        <dbReference type="Google" id="ProtNLM"/>
    </source>
</evidence>
<dbReference type="RefSeq" id="WP_044417767.1">
    <property type="nucleotide sequence ID" value="NZ_CP041070.1"/>
</dbReference>
<sequence>MTKFVFPTKEQLSYISPVESGFEDSEYLTILSCIGQEIDSVDIIQNPYLDNENKFMEMCKDEHINVVMSPKKNHLPIKELQENGISVYKVDTNKKVLNIFSDFVQDKLERLNS</sequence>
<dbReference type="AlphaFoldDB" id="A0A4Q0XZA5"/>
<dbReference type="EMBL" id="PDKO01000007">
    <property type="protein sequence ID" value="RXJ62633.1"/>
    <property type="molecule type" value="Genomic_DNA"/>
</dbReference>
<accession>A0A4Q0XZA5</accession>
<keyword evidence="2" id="KW-1185">Reference proteome</keyword>
<proteinExistence type="predicted"/>
<dbReference type="OrthoDB" id="5347396at2"/>
<protein>
    <recommendedName>
        <fullName evidence="3">Dinitrogenase iron-molybdenum cofactor biosynthesis domain-containing protein</fullName>
    </recommendedName>
</protein>
<organism evidence="1 2">
    <name type="scientific">Halarcobacter anaerophilus</name>
    <dbReference type="NCBI Taxonomy" id="877500"/>
    <lineage>
        <taxon>Bacteria</taxon>
        <taxon>Pseudomonadati</taxon>
        <taxon>Campylobacterota</taxon>
        <taxon>Epsilonproteobacteria</taxon>
        <taxon>Campylobacterales</taxon>
        <taxon>Arcobacteraceae</taxon>
        <taxon>Halarcobacter</taxon>
    </lineage>
</organism>
<comment type="caution">
    <text evidence="1">The sequence shown here is derived from an EMBL/GenBank/DDBJ whole genome shotgun (WGS) entry which is preliminary data.</text>
</comment>
<evidence type="ECO:0000313" key="1">
    <source>
        <dbReference type="EMBL" id="RXJ62633.1"/>
    </source>
</evidence>
<name>A0A4Q0XZA5_9BACT</name>
<evidence type="ECO:0000313" key="2">
    <source>
        <dbReference type="Proteomes" id="UP000290191"/>
    </source>
</evidence>
<dbReference type="InterPro" id="IPR036105">
    <property type="entry name" value="DiNase_FeMo-co_biosyn_sf"/>
</dbReference>
<dbReference type="Proteomes" id="UP000290191">
    <property type="component" value="Unassembled WGS sequence"/>
</dbReference>